<evidence type="ECO:0000313" key="1">
    <source>
        <dbReference type="EMBL" id="TLF45104.1"/>
    </source>
</evidence>
<name>A0A5R8M6C5_9GAMM</name>
<sequence length="155" mass="17417">MPKVTFDAIKAVSDEFFRRHWPSTEAEVPNWNSPWNLVGTLPGHNKQGIYLLLGEHDQVLYIGVGASLGGGKYTGYGLGARTNQYFRMAEGQRSVAVKNRQYTPKKKWADRGVSQAITLGFHQDYAYLAYGLEAFLLREVETPYNKVRSARASNS</sequence>
<protein>
    <recommendedName>
        <fullName evidence="3">GIY-YIG nuclease family protein</fullName>
    </recommendedName>
</protein>
<dbReference type="AlphaFoldDB" id="A0A5R8M6C5"/>
<reference evidence="1 2" key="1">
    <citation type="journal article" date="2007" name="Int. J. Syst. Evol. Microbiol.">
        <title>Halomonas saccharevitans sp. nov., Halomonas arcis sp. nov. and Halomonas subterranea sp. nov., halophilic bacteria isolated from hypersaline environments of China.</title>
        <authorList>
            <person name="Xu X.W."/>
            <person name="Wu Y.H."/>
            <person name="Zhou Z."/>
            <person name="Wang C.S."/>
            <person name="Zhou Y.G."/>
            <person name="Zhang H.B."/>
            <person name="Wang Y."/>
            <person name="Wu M."/>
        </authorList>
    </citation>
    <scope>NUCLEOTIDE SEQUENCE [LARGE SCALE GENOMIC DNA]</scope>
    <source>
        <strain evidence="1 2">TBZ3</strain>
    </source>
</reference>
<dbReference type="OrthoDB" id="6686940at2"/>
<organism evidence="1 2">
    <name type="scientific">Halomonas urmiana</name>
    <dbReference type="NCBI Taxonomy" id="490901"/>
    <lineage>
        <taxon>Bacteria</taxon>
        <taxon>Pseudomonadati</taxon>
        <taxon>Pseudomonadota</taxon>
        <taxon>Gammaproteobacteria</taxon>
        <taxon>Oceanospirillales</taxon>
        <taxon>Halomonadaceae</taxon>
        <taxon>Halomonas</taxon>
    </lineage>
</organism>
<dbReference type="RefSeq" id="WP_138182949.1">
    <property type="nucleotide sequence ID" value="NZ_VBUI01000049.1"/>
</dbReference>
<dbReference type="Proteomes" id="UP000306973">
    <property type="component" value="Unassembled WGS sequence"/>
</dbReference>
<proteinExistence type="predicted"/>
<evidence type="ECO:0000313" key="2">
    <source>
        <dbReference type="Proteomes" id="UP000306973"/>
    </source>
</evidence>
<dbReference type="EMBL" id="VBUI01000049">
    <property type="protein sequence ID" value="TLF45104.1"/>
    <property type="molecule type" value="Genomic_DNA"/>
</dbReference>
<comment type="caution">
    <text evidence="1">The sequence shown here is derived from an EMBL/GenBank/DDBJ whole genome shotgun (WGS) entry which is preliminary data.</text>
</comment>
<gene>
    <name evidence="1" type="ORF">FEI13_18380</name>
</gene>
<keyword evidence="2" id="KW-1185">Reference proteome</keyword>
<evidence type="ECO:0008006" key="3">
    <source>
        <dbReference type="Google" id="ProtNLM"/>
    </source>
</evidence>
<accession>A0A5R8M6C5</accession>